<sequence>MEVKKVNRKIHSDRIKSARESKGLTIRAIADKLNISHQMISKYEKGDAIPTPEVMFNLMSILGQPYEYFYKQPNNSVDGLVYYRSNANATQKMKRVHQIKISWLMEIVSDLENIVEFPTPNIPFEHNKTLDYFEPTDSDTIEHIALELRKHWGLNKGPISNLTRLLEKQGIIVSAIKSSNYYVDACSAWDENNRLFILIGNKRAAPSRIKFTLAHELGHAILHKNVPMNEFNKKDVYKRMEKEANSFASAFLLPAETFSQELISHSLDYFRMLKRRWQLSIQAMVYRAKELEIINEYQSSYLWKKIAKNGWKLNEPDDEFLKEEAPYIIREAIELIIEHDVMRKQELKSIFAFNEEDLVLLANLETNYFSVNRVMDNVISFKRQRR</sequence>
<dbReference type="Pfam" id="PF06114">
    <property type="entry name" value="Peptidase_M78"/>
    <property type="match status" value="1"/>
</dbReference>
<dbReference type="Pfam" id="PF01381">
    <property type="entry name" value="HTH_3"/>
    <property type="match status" value="1"/>
</dbReference>
<dbReference type="PANTHER" id="PTHR43236">
    <property type="entry name" value="ANTITOXIN HIGA1"/>
    <property type="match status" value="1"/>
</dbReference>
<dbReference type="GO" id="GO:0003677">
    <property type="term" value="F:DNA binding"/>
    <property type="evidence" value="ECO:0007669"/>
    <property type="project" value="InterPro"/>
</dbReference>
<comment type="similarity">
    <text evidence="1">Belongs to the short-chain fatty acyl-CoA assimilation regulator (ScfR) family.</text>
</comment>
<evidence type="ECO:0000259" key="2">
    <source>
        <dbReference type="PROSITE" id="PS50943"/>
    </source>
</evidence>
<feature type="domain" description="HTH cro/C1-type" evidence="2">
    <location>
        <begin position="15"/>
        <end position="69"/>
    </location>
</feature>
<dbReference type="CDD" id="cd00093">
    <property type="entry name" value="HTH_XRE"/>
    <property type="match status" value="1"/>
</dbReference>
<evidence type="ECO:0000313" key="4">
    <source>
        <dbReference type="Proteomes" id="UP000256488"/>
    </source>
</evidence>
<dbReference type="PROSITE" id="PS50943">
    <property type="entry name" value="HTH_CROC1"/>
    <property type="match status" value="1"/>
</dbReference>
<dbReference type="EMBL" id="NFZX01000003">
    <property type="protein sequence ID" value="RFA37051.1"/>
    <property type="molecule type" value="Genomic_DNA"/>
</dbReference>
<dbReference type="SUPFAM" id="SSF47413">
    <property type="entry name" value="lambda repressor-like DNA-binding domains"/>
    <property type="match status" value="1"/>
</dbReference>
<name>A0A3E0WY03_9BACI</name>
<protein>
    <recommendedName>
        <fullName evidence="2">HTH cro/C1-type domain-containing protein</fullName>
    </recommendedName>
</protein>
<dbReference type="RefSeq" id="WP_181917158.1">
    <property type="nucleotide sequence ID" value="NZ_NFZX01000003.1"/>
</dbReference>
<comment type="caution">
    <text evidence="3">The sequence shown here is derived from an EMBL/GenBank/DDBJ whole genome shotgun (WGS) entry which is preliminary data.</text>
</comment>
<dbReference type="Gene3D" id="1.10.10.2910">
    <property type="match status" value="1"/>
</dbReference>
<dbReference type="SMART" id="SM00530">
    <property type="entry name" value="HTH_XRE"/>
    <property type="match status" value="1"/>
</dbReference>
<proteinExistence type="inferred from homology"/>
<dbReference type="Gene3D" id="1.10.260.40">
    <property type="entry name" value="lambda repressor-like DNA-binding domains"/>
    <property type="match status" value="1"/>
</dbReference>
<reference evidence="3 4" key="1">
    <citation type="submission" date="2017-05" db="EMBL/GenBank/DDBJ databases">
        <title>Virgibacillus sp. AK90 isolated from a saltern of Kakinada, India.</title>
        <authorList>
            <person name="Gupta V."/>
            <person name="Sidhu C."/>
            <person name="Korpole S."/>
            <person name="Pinnaka A.K."/>
        </authorList>
    </citation>
    <scope>NUCLEOTIDE SEQUENCE [LARGE SCALE GENOMIC DNA]</scope>
    <source>
        <strain evidence="3 4">AK90</strain>
    </source>
</reference>
<accession>A0A3E0WY03</accession>
<gene>
    <name evidence="3" type="ORF">CAI16_02970</name>
</gene>
<dbReference type="InterPro" id="IPR001387">
    <property type="entry name" value="Cro/C1-type_HTH"/>
</dbReference>
<dbReference type="InterPro" id="IPR010982">
    <property type="entry name" value="Lambda_DNA-bd_dom_sf"/>
</dbReference>
<dbReference type="AlphaFoldDB" id="A0A3E0WY03"/>
<evidence type="ECO:0000313" key="3">
    <source>
        <dbReference type="EMBL" id="RFA37051.1"/>
    </source>
</evidence>
<dbReference type="Proteomes" id="UP000256488">
    <property type="component" value="Unassembled WGS sequence"/>
</dbReference>
<evidence type="ECO:0000256" key="1">
    <source>
        <dbReference type="ARBA" id="ARBA00007227"/>
    </source>
</evidence>
<organism evidence="3 4">
    <name type="scientific">Virgibacillus dokdonensis</name>
    <dbReference type="NCBI Taxonomy" id="302167"/>
    <lineage>
        <taxon>Bacteria</taxon>
        <taxon>Bacillati</taxon>
        <taxon>Bacillota</taxon>
        <taxon>Bacilli</taxon>
        <taxon>Bacillales</taxon>
        <taxon>Bacillaceae</taxon>
        <taxon>Virgibacillus</taxon>
    </lineage>
</organism>
<dbReference type="InterPro" id="IPR010359">
    <property type="entry name" value="IrrE_HExxH"/>
</dbReference>
<dbReference type="PANTHER" id="PTHR43236:SF1">
    <property type="entry name" value="BLL7220 PROTEIN"/>
    <property type="match status" value="1"/>
</dbReference>
<dbReference type="InterPro" id="IPR052345">
    <property type="entry name" value="Rad_response_metalloprotease"/>
</dbReference>